<dbReference type="EMBL" id="UYRT01031358">
    <property type="protein sequence ID" value="VDK73181.1"/>
    <property type="molecule type" value="Genomic_DNA"/>
</dbReference>
<dbReference type="AlphaFoldDB" id="A0A183DLB3"/>
<name>A0A183DLB3_9BILA</name>
<dbReference type="WBParaSite" id="GPUH_0000951501-mRNA-1">
    <property type="protein sequence ID" value="GPUH_0000951501-mRNA-1"/>
    <property type="gene ID" value="GPUH_0000951501"/>
</dbReference>
<evidence type="ECO:0000313" key="2">
    <source>
        <dbReference type="Proteomes" id="UP000271098"/>
    </source>
</evidence>
<sequence length="49" mass="5540">MSSTASMGVHNLAIDTVTLCVRRNFTEENEIVMYKGTMDEILAKKHLLK</sequence>
<reference evidence="1 2" key="2">
    <citation type="submission" date="2018-11" db="EMBL/GenBank/DDBJ databases">
        <authorList>
            <consortium name="Pathogen Informatics"/>
        </authorList>
    </citation>
    <scope>NUCLEOTIDE SEQUENCE [LARGE SCALE GENOMIC DNA]</scope>
</reference>
<proteinExistence type="predicted"/>
<protein>
    <submittedName>
        <fullName evidence="1 3">Uncharacterized protein</fullName>
    </submittedName>
</protein>
<keyword evidence="2" id="KW-1185">Reference proteome</keyword>
<organism evidence="3">
    <name type="scientific">Gongylonema pulchrum</name>
    <dbReference type="NCBI Taxonomy" id="637853"/>
    <lineage>
        <taxon>Eukaryota</taxon>
        <taxon>Metazoa</taxon>
        <taxon>Ecdysozoa</taxon>
        <taxon>Nematoda</taxon>
        <taxon>Chromadorea</taxon>
        <taxon>Rhabditida</taxon>
        <taxon>Spirurina</taxon>
        <taxon>Spiruromorpha</taxon>
        <taxon>Spiruroidea</taxon>
        <taxon>Gongylonematidae</taxon>
        <taxon>Gongylonema</taxon>
    </lineage>
</organism>
<accession>A0A183DLB3</accession>
<evidence type="ECO:0000313" key="3">
    <source>
        <dbReference type="WBParaSite" id="GPUH_0000951501-mRNA-1"/>
    </source>
</evidence>
<reference evidence="3" key="1">
    <citation type="submission" date="2016-06" db="UniProtKB">
        <authorList>
            <consortium name="WormBaseParasite"/>
        </authorList>
    </citation>
    <scope>IDENTIFICATION</scope>
</reference>
<gene>
    <name evidence="1" type="ORF">GPUH_LOCUS9503</name>
</gene>
<dbReference type="Proteomes" id="UP000271098">
    <property type="component" value="Unassembled WGS sequence"/>
</dbReference>
<evidence type="ECO:0000313" key="1">
    <source>
        <dbReference type="EMBL" id="VDK73181.1"/>
    </source>
</evidence>